<evidence type="ECO:0000256" key="4">
    <source>
        <dbReference type="ARBA" id="ARBA00022806"/>
    </source>
</evidence>
<feature type="region of interest" description="Disordered" evidence="7">
    <location>
        <begin position="46"/>
        <end position="89"/>
    </location>
</feature>
<dbReference type="Proteomes" id="UP001558632">
    <property type="component" value="Unassembled WGS sequence"/>
</dbReference>
<evidence type="ECO:0000256" key="3">
    <source>
        <dbReference type="ARBA" id="ARBA00022705"/>
    </source>
</evidence>
<keyword evidence="4" id="KW-0067">ATP-binding</keyword>
<keyword evidence="3" id="KW-0235">DNA replication</keyword>
<keyword evidence="11" id="KW-1185">Reference proteome</keyword>
<evidence type="ECO:0000313" key="11">
    <source>
        <dbReference type="Proteomes" id="UP001558632"/>
    </source>
</evidence>
<protein>
    <submittedName>
        <fullName evidence="10">DNA replication licensing factor</fullName>
    </submittedName>
</protein>
<proteinExistence type="inferred from homology"/>
<gene>
    <name evidence="10" type="ORF">TSPI_02884</name>
</gene>
<dbReference type="Pfam" id="PF17855">
    <property type="entry name" value="MCM_lid"/>
    <property type="match status" value="1"/>
</dbReference>
<dbReference type="Pfam" id="PF18263">
    <property type="entry name" value="WHD_MCM6"/>
    <property type="match status" value="1"/>
</dbReference>
<keyword evidence="6" id="KW-0131">Cell cycle</keyword>
<feature type="domain" description="Mcm6 C-terminal winged-helix" evidence="9">
    <location>
        <begin position="82"/>
        <end position="141"/>
    </location>
</feature>
<accession>A0ABR3K548</accession>
<dbReference type="InterPro" id="IPR041024">
    <property type="entry name" value="Mcm6_C"/>
</dbReference>
<name>A0ABR3K548_TRISP</name>
<evidence type="ECO:0000256" key="6">
    <source>
        <dbReference type="ARBA" id="ARBA00023306"/>
    </source>
</evidence>
<evidence type="ECO:0000259" key="9">
    <source>
        <dbReference type="Pfam" id="PF18263"/>
    </source>
</evidence>
<dbReference type="InterPro" id="IPR041562">
    <property type="entry name" value="MCM_lid"/>
</dbReference>
<evidence type="ECO:0000256" key="1">
    <source>
        <dbReference type="ARBA" id="ARBA00004123"/>
    </source>
</evidence>
<keyword evidence="5" id="KW-0539">Nucleus</keyword>
<comment type="similarity">
    <text evidence="2">Belongs to the MCM family.</text>
</comment>
<evidence type="ECO:0000259" key="8">
    <source>
        <dbReference type="Pfam" id="PF17855"/>
    </source>
</evidence>
<dbReference type="EMBL" id="JBEUSY010000528">
    <property type="protein sequence ID" value="KAL1227832.1"/>
    <property type="molecule type" value="Genomic_DNA"/>
</dbReference>
<comment type="subcellular location">
    <subcellularLocation>
        <location evidence="1">Nucleus</location>
    </subcellularLocation>
</comment>
<organism evidence="10 11">
    <name type="scientific">Trichinella spiralis</name>
    <name type="common">Trichina worm</name>
    <dbReference type="NCBI Taxonomy" id="6334"/>
    <lineage>
        <taxon>Eukaryota</taxon>
        <taxon>Metazoa</taxon>
        <taxon>Ecdysozoa</taxon>
        <taxon>Nematoda</taxon>
        <taxon>Enoplea</taxon>
        <taxon>Dorylaimia</taxon>
        <taxon>Trichinellida</taxon>
        <taxon>Trichinellidae</taxon>
        <taxon>Trichinella</taxon>
    </lineage>
</organism>
<keyword evidence="4" id="KW-0547">Nucleotide-binding</keyword>
<sequence>MIRLSEAVARMYCCDTVEVKHVEEAVRLLNKSIVRVEQPDVDLNEADLAADEEPMEIQEKPTPSDEDAEQQIPSDEQSKEEKQESSGVEIEELLETKSLVEKIVHRLIHHDNVLLMLTDDSASTEEDENDPIIVVHPNFAFEND</sequence>
<evidence type="ECO:0000256" key="2">
    <source>
        <dbReference type="ARBA" id="ARBA00008010"/>
    </source>
</evidence>
<evidence type="ECO:0000256" key="5">
    <source>
        <dbReference type="ARBA" id="ARBA00023242"/>
    </source>
</evidence>
<keyword evidence="4" id="KW-0378">Hydrolase</keyword>
<dbReference type="Gene3D" id="1.20.58.870">
    <property type="match status" value="1"/>
</dbReference>
<feature type="compositionally biased region" description="Acidic residues" evidence="7">
    <location>
        <begin position="46"/>
        <end position="56"/>
    </location>
</feature>
<comment type="caution">
    <text evidence="10">The sequence shown here is derived from an EMBL/GenBank/DDBJ whole genome shotgun (WGS) entry which is preliminary data.</text>
</comment>
<feature type="domain" description="MCM AAA-lid" evidence="8">
    <location>
        <begin position="1"/>
        <end position="33"/>
    </location>
</feature>
<reference evidence="10 11" key="1">
    <citation type="submission" date="2024-07" db="EMBL/GenBank/DDBJ databases">
        <title>Enhanced genomic and transcriptomic resources for Trichinella pseudospiralis and T. spiralis underpin the discovery of pronounced molecular differences between stages and species.</title>
        <authorList>
            <person name="Pasi K.K."/>
            <person name="La Rosa G."/>
            <person name="Gomez-Morales M.A."/>
            <person name="Tosini F."/>
            <person name="Sumanam S."/>
            <person name="Young N.D."/>
            <person name="Chang B.C."/>
            <person name="Robin G.B."/>
        </authorList>
    </citation>
    <scope>NUCLEOTIDE SEQUENCE [LARGE SCALE GENOMIC DNA]</scope>
    <source>
        <strain evidence="10">ISS534</strain>
    </source>
</reference>
<evidence type="ECO:0000256" key="7">
    <source>
        <dbReference type="SAM" id="MobiDB-lite"/>
    </source>
</evidence>
<evidence type="ECO:0000313" key="10">
    <source>
        <dbReference type="EMBL" id="KAL1227832.1"/>
    </source>
</evidence>
<keyword evidence="4" id="KW-0347">Helicase</keyword>